<name>A0A5C3NMA5_9AGAM</name>
<dbReference type="AlphaFoldDB" id="A0A5C3NMA5"/>
<evidence type="ECO:0000313" key="4">
    <source>
        <dbReference type="Proteomes" id="UP000305948"/>
    </source>
</evidence>
<dbReference type="EMBL" id="ML213505">
    <property type="protein sequence ID" value="TFK54761.1"/>
    <property type="molecule type" value="Genomic_DNA"/>
</dbReference>
<dbReference type="OrthoDB" id="445357at2759"/>
<dbReference type="PROSITE" id="PS50800">
    <property type="entry name" value="SAP"/>
    <property type="match status" value="1"/>
</dbReference>
<protein>
    <recommendedName>
        <fullName evidence="2">SAP domain-containing protein</fullName>
    </recommendedName>
</protein>
<dbReference type="InterPro" id="IPR036361">
    <property type="entry name" value="SAP_dom_sf"/>
</dbReference>
<organism evidence="3 4">
    <name type="scientific">Heliocybe sulcata</name>
    <dbReference type="NCBI Taxonomy" id="5364"/>
    <lineage>
        <taxon>Eukaryota</taxon>
        <taxon>Fungi</taxon>
        <taxon>Dikarya</taxon>
        <taxon>Basidiomycota</taxon>
        <taxon>Agaricomycotina</taxon>
        <taxon>Agaricomycetes</taxon>
        <taxon>Gloeophyllales</taxon>
        <taxon>Gloeophyllaceae</taxon>
        <taxon>Heliocybe</taxon>
    </lineage>
</organism>
<dbReference type="Gene3D" id="1.10.720.30">
    <property type="entry name" value="SAP domain"/>
    <property type="match status" value="1"/>
</dbReference>
<evidence type="ECO:0000256" key="1">
    <source>
        <dbReference type="SAM" id="MobiDB-lite"/>
    </source>
</evidence>
<feature type="region of interest" description="Disordered" evidence="1">
    <location>
        <begin position="70"/>
        <end position="145"/>
    </location>
</feature>
<dbReference type="Proteomes" id="UP000305948">
    <property type="component" value="Unassembled WGS sequence"/>
</dbReference>
<feature type="domain" description="SAP" evidence="2">
    <location>
        <begin position="28"/>
        <end position="62"/>
    </location>
</feature>
<sequence length="281" mass="29851">MLRIASLARPAVAQRRTLVSAVLLDRDWQNKSSAELKAELSKYGLSQKGNKATLITRIQEYEQKHRAEVVVPTPSPASQAGQVRQASTTTDVPGIPETAQPPPPPLPQDFIAVKLPDLSGPDPQPPIQIPSTPDFWESSLEKTPHAAVAEPLEPGLPKLLVVGGSETHHGGGPSSQAHEIEDPSRAPPQSYPSSSPSSSSGFASFFHNLAGVLGIPPGGLKLPQRAEEAKRVLSEMGVPESMETSSAGKNYERKLDAQEKRGVWVLLGLLAGGWLIGGVNS</sequence>
<dbReference type="SMART" id="SM00513">
    <property type="entry name" value="SAP"/>
    <property type="match status" value="1"/>
</dbReference>
<dbReference type="InterPro" id="IPR003034">
    <property type="entry name" value="SAP_dom"/>
</dbReference>
<feature type="region of interest" description="Disordered" evidence="1">
    <location>
        <begin position="158"/>
        <end position="199"/>
    </location>
</feature>
<proteinExistence type="predicted"/>
<dbReference type="Pfam" id="PF02037">
    <property type="entry name" value="SAP"/>
    <property type="match status" value="1"/>
</dbReference>
<evidence type="ECO:0000259" key="2">
    <source>
        <dbReference type="PROSITE" id="PS50800"/>
    </source>
</evidence>
<gene>
    <name evidence="3" type="ORF">OE88DRAFT_1653245</name>
</gene>
<dbReference type="SUPFAM" id="SSF68906">
    <property type="entry name" value="SAP domain"/>
    <property type="match status" value="1"/>
</dbReference>
<dbReference type="STRING" id="5364.A0A5C3NMA5"/>
<keyword evidence="4" id="KW-1185">Reference proteome</keyword>
<reference evidence="3 4" key="1">
    <citation type="journal article" date="2019" name="Nat. Ecol. Evol.">
        <title>Megaphylogeny resolves global patterns of mushroom evolution.</title>
        <authorList>
            <person name="Varga T."/>
            <person name="Krizsan K."/>
            <person name="Foldi C."/>
            <person name="Dima B."/>
            <person name="Sanchez-Garcia M."/>
            <person name="Sanchez-Ramirez S."/>
            <person name="Szollosi G.J."/>
            <person name="Szarkandi J.G."/>
            <person name="Papp V."/>
            <person name="Albert L."/>
            <person name="Andreopoulos W."/>
            <person name="Angelini C."/>
            <person name="Antonin V."/>
            <person name="Barry K.W."/>
            <person name="Bougher N.L."/>
            <person name="Buchanan P."/>
            <person name="Buyck B."/>
            <person name="Bense V."/>
            <person name="Catcheside P."/>
            <person name="Chovatia M."/>
            <person name="Cooper J."/>
            <person name="Damon W."/>
            <person name="Desjardin D."/>
            <person name="Finy P."/>
            <person name="Geml J."/>
            <person name="Haridas S."/>
            <person name="Hughes K."/>
            <person name="Justo A."/>
            <person name="Karasinski D."/>
            <person name="Kautmanova I."/>
            <person name="Kiss B."/>
            <person name="Kocsube S."/>
            <person name="Kotiranta H."/>
            <person name="LaButti K.M."/>
            <person name="Lechner B.E."/>
            <person name="Liimatainen K."/>
            <person name="Lipzen A."/>
            <person name="Lukacs Z."/>
            <person name="Mihaltcheva S."/>
            <person name="Morgado L.N."/>
            <person name="Niskanen T."/>
            <person name="Noordeloos M.E."/>
            <person name="Ohm R.A."/>
            <person name="Ortiz-Santana B."/>
            <person name="Ovrebo C."/>
            <person name="Racz N."/>
            <person name="Riley R."/>
            <person name="Savchenko A."/>
            <person name="Shiryaev A."/>
            <person name="Soop K."/>
            <person name="Spirin V."/>
            <person name="Szebenyi C."/>
            <person name="Tomsovsky M."/>
            <person name="Tulloss R.E."/>
            <person name="Uehling J."/>
            <person name="Grigoriev I.V."/>
            <person name="Vagvolgyi C."/>
            <person name="Papp T."/>
            <person name="Martin F.M."/>
            <person name="Miettinen O."/>
            <person name="Hibbett D.S."/>
            <person name="Nagy L.G."/>
        </authorList>
    </citation>
    <scope>NUCLEOTIDE SEQUENCE [LARGE SCALE GENOMIC DNA]</scope>
    <source>
        <strain evidence="3 4">OMC1185</strain>
    </source>
</reference>
<evidence type="ECO:0000313" key="3">
    <source>
        <dbReference type="EMBL" id="TFK54761.1"/>
    </source>
</evidence>
<accession>A0A5C3NMA5</accession>
<feature type="compositionally biased region" description="Polar residues" evidence="1">
    <location>
        <begin position="76"/>
        <end position="91"/>
    </location>
</feature>